<dbReference type="NCBIfam" id="TIGR02937">
    <property type="entry name" value="sigma70-ECF"/>
    <property type="match status" value="1"/>
</dbReference>
<dbReference type="AlphaFoldDB" id="A0A9D2RLC7"/>
<dbReference type="Gene3D" id="1.10.1740.10">
    <property type="match status" value="1"/>
</dbReference>
<evidence type="ECO:0000256" key="2">
    <source>
        <dbReference type="ARBA" id="ARBA00023015"/>
    </source>
</evidence>
<dbReference type="PANTHER" id="PTHR43133:SF8">
    <property type="entry name" value="RNA POLYMERASE SIGMA FACTOR HI_1459-RELATED"/>
    <property type="match status" value="1"/>
</dbReference>
<gene>
    <name evidence="8" type="ORF">H9716_05830</name>
</gene>
<evidence type="ECO:0000256" key="4">
    <source>
        <dbReference type="ARBA" id="ARBA00023125"/>
    </source>
</evidence>
<dbReference type="InterPro" id="IPR013249">
    <property type="entry name" value="RNA_pol_sigma70_r4_t2"/>
</dbReference>
<keyword evidence="3" id="KW-0731">Sigma factor</keyword>
<dbReference type="InterPro" id="IPR013325">
    <property type="entry name" value="RNA_pol_sigma_r2"/>
</dbReference>
<evidence type="ECO:0000256" key="3">
    <source>
        <dbReference type="ARBA" id="ARBA00023082"/>
    </source>
</evidence>
<evidence type="ECO:0000256" key="1">
    <source>
        <dbReference type="ARBA" id="ARBA00010641"/>
    </source>
</evidence>
<evidence type="ECO:0000313" key="8">
    <source>
        <dbReference type="EMBL" id="HJB07371.1"/>
    </source>
</evidence>
<dbReference type="InterPro" id="IPR007627">
    <property type="entry name" value="RNA_pol_sigma70_r2"/>
</dbReference>
<dbReference type="GO" id="GO:0016987">
    <property type="term" value="F:sigma factor activity"/>
    <property type="evidence" value="ECO:0007669"/>
    <property type="project" value="UniProtKB-KW"/>
</dbReference>
<feature type="domain" description="RNA polymerase sigma-70 region 2" evidence="6">
    <location>
        <begin position="15"/>
        <end position="83"/>
    </location>
</feature>
<sequence>MNFGDEIYRQKFEDMYKEYNVALRSVAYRCNVPSEEIEDIIHDTFLAYARSDYSMELPEEEMRKLLTRILRNRCIDYHRSVKRHGCCSMDDAWYHQEEFLDADKGQEMVEDLISNEKCRAILKEIDQMPKNWKEIVVLKMLEGRPTDEVCRILNISEKACYSRIARIRKYLDKLIKDDNWP</sequence>
<dbReference type="SUPFAM" id="SSF88946">
    <property type="entry name" value="Sigma2 domain of RNA polymerase sigma factors"/>
    <property type="match status" value="1"/>
</dbReference>
<name>A0A9D2RLC7_9FIRM</name>
<dbReference type="SUPFAM" id="SSF88659">
    <property type="entry name" value="Sigma3 and sigma4 domains of RNA polymerase sigma factors"/>
    <property type="match status" value="1"/>
</dbReference>
<dbReference type="GO" id="GO:0006352">
    <property type="term" value="P:DNA-templated transcription initiation"/>
    <property type="evidence" value="ECO:0007669"/>
    <property type="project" value="InterPro"/>
</dbReference>
<reference evidence="8" key="2">
    <citation type="submission" date="2021-04" db="EMBL/GenBank/DDBJ databases">
        <authorList>
            <person name="Gilroy R."/>
        </authorList>
    </citation>
    <scope>NUCLEOTIDE SEQUENCE</scope>
    <source>
        <strain evidence="8">CHK188-4685</strain>
    </source>
</reference>
<dbReference type="Gene3D" id="1.10.10.10">
    <property type="entry name" value="Winged helix-like DNA-binding domain superfamily/Winged helix DNA-binding domain"/>
    <property type="match status" value="1"/>
</dbReference>
<dbReference type="InterPro" id="IPR039425">
    <property type="entry name" value="RNA_pol_sigma-70-like"/>
</dbReference>
<dbReference type="InterPro" id="IPR036388">
    <property type="entry name" value="WH-like_DNA-bd_sf"/>
</dbReference>
<dbReference type="EMBL" id="DWYS01000067">
    <property type="protein sequence ID" value="HJB07371.1"/>
    <property type="molecule type" value="Genomic_DNA"/>
</dbReference>
<comment type="caution">
    <text evidence="8">The sequence shown here is derived from an EMBL/GenBank/DDBJ whole genome shotgun (WGS) entry which is preliminary data.</text>
</comment>
<evidence type="ECO:0000313" key="9">
    <source>
        <dbReference type="Proteomes" id="UP000886804"/>
    </source>
</evidence>
<evidence type="ECO:0000259" key="7">
    <source>
        <dbReference type="Pfam" id="PF08281"/>
    </source>
</evidence>
<dbReference type="InterPro" id="IPR013324">
    <property type="entry name" value="RNA_pol_sigma_r3/r4-like"/>
</dbReference>
<dbReference type="Proteomes" id="UP000886804">
    <property type="component" value="Unassembled WGS sequence"/>
</dbReference>
<protein>
    <submittedName>
        <fullName evidence="8">RNA polymerase sigma factor</fullName>
    </submittedName>
</protein>
<keyword evidence="4" id="KW-0238">DNA-binding</keyword>
<organism evidence="8 9">
    <name type="scientific">Candidatus Enterocloster faecavium</name>
    <dbReference type="NCBI Taxonomy" id="2838560"/>
    <lineage>
        <taxon>Bacteria</taxon>
        <taxon>Bacillati</taxon>
        <taxon>Bacillota</taxon>
        <taxon>Clostridia</taxon>
        <taxon>Lachnospirales</taxon>
        <taxon>Lachnospiraceae</taxon>
        <taxon>Enterocloster</taxon>
    </lineage>
</organism>
<comment type="similarity">
    <text evidence="1">Belongs to the sigma-70 factor family. ECF subfamily.</text>
</comment>
<dbReference type="InterPro" id="IPR014284">
    <property type="entry name" value="RNA_pol_sigma-70_dom"/>
</dbReference>
<evidence type="ECO:0000259" key="6">
    <source>
        <dbReference type="Pfam" id="PF04542"/>
    </source>
</evidence>
<dbReference type="PANTHER" id="PTHR43133">
    <property type="entry name" value="RNA POLYMERASE ECF-TYPE SIGMA FACTO"/>
    <property type="match status" value="1"/>
</dbReference>
<dbReference type="GO" id="GO:0003677">
    <property type="term" value="F:DNA binding"/>
    <property type="evidence" value="ECO:0007669"/>
    <property type="project" value="UniProtKB-KW"/>
</dbReference>
<keyword evidence="5" id="KW-0804">Transcription</keyword>
<accession>A0A9D2RLC7</accession>
<evidence type="ECO:0000256" key="5">
    <source>
        <dbReference type="ARBA" id="ARBA00023163"/>
    </source>
</evidence>
<feature type="domain" description="RNA polymerase sigma factor 70 region 4 type 2" evidence="7">
    <location>
        <begin position="119"/>
        <end position="171"/>
    </location>
</feature>
<reference evidence="8" key="1">
    <citation type="journal article" date="2021" name="PeerJ">
        <title>Extensive microbial diversity within the chicken gut microbiome revealed by metagenomics and culture.</title>
        <authorList>
            <person name="Gilroy R."/>
            <person name="Ravi A."/>
            <person name="Getino M."/>
            <person name="Pursley I."/>
            <person name="Horton D.L."/>
            <person name="Alikhan N.F."/>
            <person name="Baker D."/>
            <person name="Gharbi K."/>
            <person name="Hall N."/>
            <person name="Watson M."/>
            <person name="Adriaenssens E.M."/>
            <person name="Foster-Nyarko E."/>
            <person name="Jarju S."/>
            <person name="Secka A."/>
            <person name="Antonio M."/>
            <person name="Oren A."/>
            <person name="Chaudhuri R.R."/>
            <person name="La Ragione R."/>
            <person name="Hildebrand F."/>
            <person name="Pallen M.J."/>
        </authorList>
    </citation>
    <scope>NUCLEOTIDE SEQUENCE</scope>
    <source>
        <strain evidence="8">CHK188-4685</strain>
    </source>
</reference>
<dbReference type="Pfam" id="PF04542">
    <property type="entry name" value="Sigma70_r2"/>
    <property type="match status" value="1"/>
</dbReference>
<keyword evidence="2" id="KW-0805">Transcription regulation</keyword>
<proteinExistence type="inferred from homology"/>
<dbReference type="Pfam" id="PF08281">
    <property type="entry name" value="Sigma70_r4_2"/>
    <property type="match status" value="1"/>
</dbReference>